<gene>
    <name evidence="12" type="primary">FRMD4B</name>
</gene>
<dbReference type="Gene3D" id="2.30.29.30">
    <property type="entry name" value="Pleckstrin-homology domain (PH domain)/Phosphotyrosine-binding domain (PTB)"/>
    <property type="match status" value="1"/>
</dbReference>
<dbReference type="InterPro" id="IPR014352">
    <property type="entry name" value="FERM/acyl-CoA-bd_prot_sf"/>
</dbReference>
<dbReference type="SUPFAM" id="SSF54236">
    <property type="entry name" value="Ubiquitin-like"/>
    <property type="match status" value="1"/>
</dbReference>
<dbReference type="Pfam" id="PF11819">
    <property type="entry name" value="CUPID"/>
    <property type="match status" value="1"/>
</dbReference>
<dbReference type="OMA" id="RAPHNPY"/>
<dbReference type="Gene3D" id="1.20.80.10">
    <property type="match status" value="1"/>
</dbReference>
<dbReference type="Gene3D" id="3.10.20.90">
    <property type="entry name" value="Phosphatidylinositol 3-kinase Catalytic Subunit, Chain A, domain 1"/>
    <property type="match status" value="1"/>
</dbReference>
<feature type="compositionally biased region" description="Low complexity" evidence="10">
    <location>
        <begin position="42"/>
        <end position="54"/>
    </location>
</feature>
<dbReference type="InterPro" id="IPR021774">
    <property type="entry name" value="CUPID"/>
</dbReference>
<feature type="region of interest" description="Disordered" evidence="10">
    <location>
        <begin position="862"/>
        <end position="885"/>
    </location>
</feature>
<feature type="region of interest" description="Disordered" evidence="10">
    <location>
        <begin position="786"/>
        <end position="848"/>
    </location>
</feature>
<evidence type="ECO:0000256" key="10">
    <source>
        <dbReference type="SAM" id="MobiDB-lite"/>
    </source>
</evidence>
<dbReference type="InterPro" id="IPR011993">
    <property type="entry name" value="PH-like_dom_sf"/>
</dbReference>
<dbReference type="GO" id="GO:0090162">
    <property type="term" value="P:establishment of epithelial cell polarity"/>
    <property type="evidence" value="ECO:0007669"/>
    <property type="project" value="Ensembl"/>
</dbReference>
<feature type="region of interest" description="Disordered" evidence="10">
    <location>
        <begin position="902"/>
        <end position="936"/>
    </location>
</feature>
<dbReference type="Pfam" id="PF09380">
    <property type="entry name" value="FERM_C"/>
    <property type="match status" value="1"/>
</dbReference>
<dbReference type="GO" id="GO:0001726">
    <property type="term" value="C:ruffle"/>
    <property type="evidence" value="ECO:0007669"/>
    <property type="project" value="Ensembl"/>
</dbReference>
<dbReference type="FunFam" id="2.30.29.30:FF:000022">
    <property type="entry name" value="Putative FERM domain-containing protein 4A"/>
    <property type="match status" value="1"/>
</dbReference>
<organism evidence="12 13">
    <name type="scientific">Papio anubis</name>
    <name type="common">Olive baboon</name>
    <dbReference type="NCBI Taxonomy" id="9555"/>
    <lineage>
        <taxon>Eukaryota</taxon>
        <taxon>Metazoa</taxon>
        <taxon>Chordata</taxon>
        <taxon>Craniata</taxon>
        <taxon>Vertebrata</taxon>
        <taxon>Euteleostomi</taxon>
        <taxon>Mammalia</taxon>
        <taxon>Eutheria</taxon>
        <taxon>Euarchontoglires</taxon>
        <taxon>Primates</taxon>
        <taxon>Haplorrhini</taxon>
        <taxon>Catarrhini</taxon>
        <taxon>Cercopithecidae</taxon>
        <taxon>Cercopithecinae</taxon>
        <taxon>Papio</taxon>
    </lineage>
</organism>
<feature type="region of interest" description="Disordered" evidence="10">
    <location>
        <begin position="744"/>
        <end position="764"/>
    </location>
</feature>
<evidence type="ECO:0000256" key="9">
    <source>
        <dbReference type="ARBA" id="ARBA00023212"/>
    </source>
</evidence>
<feature type="region of interest" description="Disordered" evidence="10">
    <location>
        <begin position="31"/>
        <end position="54"/>
    </location>
</feature>
<dbReference type="CDD" id="cd14473">
    <property type="entry name" value="FERM_B-lobe"/>
    <property type="match status" value="1"/>
</dbReference>
<dbReference type="InterPro" id="IPR018980">
    <property type="entry name" value="FERM_PH-like_C"/>
</dbReference>
<reference evidence="12" key="3">
    <citation type="submission" date="2025-09" db="UniProtKB">
        <authorList>
            <consortium name="Ensembl"/>
        </authorList>
    </citation>
    <scope>IDENTIFICATION</scope>
</reference>
<keyword evidence="7" id="KW-0965">Cell junction</keyword>
<evidence type="ECO:0000313" key="12">
    <source>
        <dbReference type="Ensembl" id="ENSPANP00000059508.1"/>
    </source>
</evidence>
<dbReference type="CDD" id="cd13191">
    <property type="entry name" value="FERM_C_FRMD4A_FRMD4B"/>
    <property type="match status" value="1"/>
</dbReference>
<evidence type="ECO:0000256" key="8">
    <source>
        <dbReference type="ARBA" id="ARBA00023054"/>
    </source>
</evidence>
<feature type="compositionally biased region" description="Low complexity" evidence="10">
    <location>
        <begin position="91"/>
        <end position="101"/>
    </location>
</feature>
<feature type="compositionally biased region" description="Polar residues" evidence="10">
    <location>
        <begin position="813"/>
        <end position="824"/>
    </location>
</feature>
<keyword evidence="13" id="KW-1185">Reference proteome</keyword>
<dbReference type="PANTHER" id="PTHR46079:SF1">
    <property type="entry name" value="FERM DOMAIN-CONTAINING PROTEIN 4B"/>
    <property type="match status" value="1"/>
</dbReference>
<evidence type="ECO:0000256" key="5">
    <source>
        <dbReference type="ARBA" id="ARBA00022490"/>
    </source>
</evidence>
<evidence type="ECO:0000256" key="2">
    <source>
        <dbReference type="ARBA" id="ARBA00004435"/>
    </source>
</evidence>
<dbReference type="Ensembl" id="ENSPANT00000078878.1">
    <property type="protein sequence ID" value="ENSPANP00000059508.1"/>
    <property type="gene ID" value="ENSPANG00000022151.3"/>
</dbReference>
<comment type="subcellular location">
    <subcellularLocation>
        <location evidence="3">Cell junction</location>
        <location evidence="3">Adherens junction</location>
    </subcellularLocation>
    <subcellularLocation>
        <location evidence="2">Cell junction</location>
        <location evidence="2">Tight junction</location>
    </subcellularLocation>
    <subcellularLocation>
        <location evidence="1">Cytoplasm</location>
        <location evidence="1">Cytoskeleton</location>
    </subcellularLocation>
</comment>
<protein>
    <submittedName>
        <fullName evidence="12">FERM domain containing 4B</fullName>
    </submittedName>
</protein>
<feature type="compositionally biased region" description="Polar residues" evidence="10">
    <location>
        <begin position="919"/>
        <end position="931"/>
    </location>
</feature>
<evidence type="ECO:0000256" key="7">
    <source>
        <dbReference type="ARBA" id="ARBA00022949"/>
    </source>
</evidence>
<dbReference type="InterPro" id="IPR035963">
    <property type="entry name" value="FERM_2"/>
</dbReference>
<dbReference type="PRINTS" id="PR00935">
    <property type="entry name" value="BAND41"/>
</dbReference>
<dbReference type="InterPro" id="IPR019747">
    <property type="entry name" value="FERM_CS"/>
</dbReference>
<evidence type="ECO:0000256" key="1">
    <source>
        <dbReference type="ARBA" id="ARBA00004245"/>
    </source>
</evidence>
<dbReference type="InterPro" id="IPR041785">
    <property type="entry name" value="FRMD4A/B_FERM_C"/>
</dbReference>
<dbReference type="FunFam" id="1.20.80.10:FF:000008">
    <property type="entry name" value="FERM domain containing 4A"/>
    <property type="match status" value="1"/>
</dbReference>
<feature type="compositionally biased region" description="Low complexity" evidence="10">
    <location>
        <begin position="1090"/>
        <end position="1107"/>
    </location>
</feature>
<dbReference type="InterPro" id="IPR000299">
    <property type="entry name" value="FERM_domain"/>
</dbReference>
<feature type="compositionally biased region" description="Low complexity" evidence="10">
    <location>
        <begin position="825"/>
        <end position="835"/>
    </location>
</feature>
<dbReference type="SMART" id="SM00295">
    <property type="entry name" value="B41"/>
    <property type="match status" value="1"/>
</dbReference>
<keyword evidence="6" id="KW-0597">Phosphoprotein</keyword>
<dbReference type="PANTHER" id="PTHR46079">
    <property type="entry name" value="FERM DOMAIN-CONTAINING PROTEIN 4"/>
    <property type="match status" value="1"/>
</dbReference>
<reference evidence="12 13" key="1">
    <citation type="submission" date="2012-03" db="EMBL/GenBank/DDBJ databases">
        <title>Whole Genome Assembly of Papio anubis.</title>
        <authorList>
            <person name="Liu Y.L."/>
            <person name="Abraham K.A."/>
            <person name="Akbar H.A."/>
            <person name="Ali S.A."/>
            <person name="Anosike U.A."/>
            <person name="Aqrawi P.A."/>
            <person name="Arias F.A."/>
            <person name="Attaway T.A."/>
            <person name="Awwad R.A."/>
            <person name="Babu C.B."/>
            <person name="Bandaranaike D.B."/>
            <person name="Battles P.B."/>
            <person name="Bell A.B."/>
            <person name="Beltran B.B."/>
            <person name="Berhane-Mersha D.B."/>
            <person name="Bess C.B."/>
            <person name="Bickham C.B."/>
            <person name="Bolden T.B."/>
            <person name="Carter K.C."/>
            <person name="Chau D.C."/>
            <person name="Chavez A.C."/>
            <person name="Clerc-Blankenburg K.C."/>
            <person name="Coyle M.C."/>
            <person name="Dao M.D."/>
            <person name="Davila M.L.D."/>
            <person name="Davy-Carroll L.D."/>
            <person name="Denson S.D."/>
            <person name="Dinh H.D."/>
            <person name="Fernandez S.F."/>
            <person name="Fernando P.F."/>
            <person name="Forbes L.F."/>
            <person name="Francis C.F."/>
            <person name="Francisco L.F."/>
            <person name="Fu Q.F."/>
            <person name="Garcia-Iii R.G."/>
            <person name="Garrett T.G."/>
            <person name="Gross S.G."/>
            <person name="Gubbala S.G."/>
            <person name="Hirani K.H."/>
            <person name="Hogues M.H."/>
            <person name="Hollins B.H."/>
            <person name="Jackson L.J."/>
            <person name="Javaid M.J."/>
            <person name="Jhangiani S.J."/>
            <person name="Johnson A.J."/>
            <person name="Johnson B.J."/>
            <person name="Jones J.J."/>
            <person name="Joshi V.J."/>
            <person name="Kalu J.K."/>
            <person name="Khan N.K."/>
            <person name="Korchina V.K."/>
            <person name="Kovar C.K."/>
            <person name="Lago L.L."/>
            <person name="Lara F.L."/>
            <person name="Le T.-K.L."/>
            <person name="Lee S.L."/>
            <person name="Legall-Iii F.L."/>
            <person name="Lemon S.L."/>
            <person name="Liu J.L."/>
            <person name="Liu Y.-S.L."/>
            <person name="Liyanage D.L."/>
            <person name="Lopez J.L."/>
            <person name="Lorensuhewa L.L."/>
            <person name="Mata R.M."/>
            <person name="Mathew T.M."/>
            <person name="Mercado C.M."/>
            <person name="Mercado I.M."/>
            <person name="Morales K.M."/>
            <person name="Morgan M.M."/>
            <person name="Munidasa M.M."/>
            <person name="Ngo D.N."/>
            <person name="Nguyen L.N."/>
            <person name="Nguyen T.N."/>
            <person name="Nguyen N.N."/>
            <person name="Obregon M.O."/>
            <person name="Okwuonu G.O."/>
            <person name="Ongeri F.O."/>
            <person name="Onwere C.O."/>
            <person name="Osifeso I.O."/>
            <person name="Parra A.P."/>
            <person name="Patil S.P."/>
            <person name="Perez A.P."/>
            <person name="Perez Y.P."/>
            <person name="Pham C.P."/>
            <person name="Pu L.-L.P."/>
            <person name="Puazo M.P."/>
            <person name="Quiroz J.Q."/>
            <person name="Rouhana J.R."/>
            <person name="Ruiz M.R."/>
            <person name="Ruiz S.-J.R."/>
            <person name="Saada N.S."/>
            <person name="Santibanez J.S."/>
            <person name="Scheel M.S."/>
            <person name="Schneider B.S."/>
            <person name="Simmons D.S."/>
            <person name="Sisson I.S."/>
            <person name="Tang L.-Y.T."/>
            <person name="Thornton R.T."/>
            <person name="Tisius J.T."/>
            <person name="Toledanes G.T."/>
            <person name="Trejos Z.T."/>
            <person name="Usmani K.U."/>
            <person name="Varghese R.V."/>
            <person name="Vattathil S.V."/>
            <person name="Vee V.V."/>
            <person name="Walker D.W."/>
            <person name="Weissenberger G.W."/>
            <person name="White C.W."/>
            <person name="Williams A.W."/>
            <person name="Woodworth J.W."/>
            <person name="Wright R.W."/>
            <person name="Zhu Y.Z."/>
            <person name="Han Y.H."/>
            <person name="Newsham I.N."/>
            <person name="Nazareth L.N."/>
            <person name="Worley K.W."/>
            <person name="Muzny D.M."/>
            <person name="Rogers J.R."/>
            <person name="Gibbs R.G."/>
        </authorList>
    </citation>
    <scope>NUCLEOTIDE SEQUENCE [LARGE SCALE GENOMIC DNA]</scope>
</reference>
<feature type="region of interest" description="Disordered" evidence="10">
    <location>
        <begin position="1088"/>
        <end position="1107"/>
    </location>
</feature>
<dbReference type="SMART" id="SM01196">
    <property type="entry name" value="FERM_C"/>
    <property type="match status" value="1"/>
</dbReference>
<evidence type="ECO:0000256" key="4">
    <source>
        <dbReference type="ARBA" id="ARBA00022427"/>
    </source>
</evidence>
<evidence type="ECO:0000256" key="6">
    <source>
        <dbReference type="ARBA" id="ARBA00022553"/>
    </source>
</evidence>
<dbReference type="GO" id="GO:0005923">
    <property type="term" value="C:bicellular tight junction"/>
    <property type="evidence" value="ECO:0007669"/>
    <property type="project" value="UniProtKB-SubCell"/>
</dbReference>
<dbReference type="GO" id="GO:0005737">
    <property type="term" value="C:cytoplasm"/>
    <property type="evidence" value="ECO:0007669"/>
    <property type="project" value="Ensembl"/>
</dbReference>
<keyword evidence="5" id="KW-0963">Cytoplasm</keyword>
<feature type="compositionally biased region" description="Low complexity" evidence="10">
    <location>
        <begin position="863"/>
        <end position="872"/>
    </location>
</feature>
<dbReference type="GO" id="GO:0005856">
    <property type="term" value="C:cytoskeleton"/>
    <property type="evidence" value="ECO:0007669"/>
    <property type="project" value="UniProtKB-SubCell"/>
</dbReference>
<dbReference type="AlphaFoldDB" id="A0A8I5NME0"/>
<dbReference type="PROSITE" id="PS50057">
    <property type="entry name" value="FERM_3"/>
    <property type="match status" value="1"/>
</dbReference>
<dbReference type="SUPFAM" id="SSF50729">
    <property type="entry name" value="PH domain-like"/>
    <property type="match status" value="1"/>
</dbReference>
<evidence type="ECO:0000259" key="11">
    <source>
        <dbReference type="PROSITE" id="PS50057"/>
    </source>
</evidence>
<sequence length="1213" mass="137096">MYARARRTWKLSVLKCSSPLSLQRVAPRASLPRALGKRQGESSPARASSARGAPRASLVELSTACSALRAGGGGHWASVCQSQPLAGGHPIPGHAAGAWPGRTVKDEFGGRLDPPAASRSRRREPRRVGRWGRGCSYESRDPRVRSEGRGMASVFMCGVEDLLFSGSRFVWNLTVSTLRRWYTERLRACHQVLRTWCGLQDVYQMTEGRHCQVHLLDDRRLELLVQPKLLARELLDLVASHFNLKEKEYFGITFIDDTGQQNWLQLDHRVLDHDLPKKPGPTVLHFAVRFYIESISFLKDKTTVELFFLNAKACVHKGQIEVDSETIFKLAAFVLQEAKGDYTSDENARKDLKTLPAFPTKTLQEHPSLAYCEDRVIEHYLKIKGLTRGQAVVQYMKIVEALPTYGVHYYAVKDKQGLPWWLGISYKGIGQYDIQDKVKPRKLFQWKQLENLYFREKKFAVEVHDPRRISVSRRTFGQSGLFVQTWYANSSLIKSIWVMAISQHQFYLDRKQSKAKIPSARSLDEIAMDLTETGTQRASKLVTLEAKSQFIMASNGSLISSGSQDSEVSEEQKREKILELKKKEKLLQEKLLKKVEELKKICLREAELTGKMPKEYPLNVGEKPPQVRRRVGTAFKLDDNLLPSEEDPALQELESNFLIQQKLVEAAKKLANEPDLCKTVKKKRKQDYTDAVKKLQEIENAINEYRIRCGKKPSQKAAVLPEDIIPSESSSLSDTTTFDDPSDAFTLAGQRSSSVPHSPRILPPKSLGIERIHFRKSSINEQFVDTRQSREMLSTHSSPYKTLERRPQGGRSMPTTPVLTRNAYSSSHLEPESSSQHCRQRSGSLESQSHLLSEMDSDKPFFSLSKSQRSSSTEILDDGSSYTSQSSTEYYCVTPVTGPYYTTQTLDTRTRGRRRSKKQNVSTSNSGSMPNLAQKDSLRNGVYSKSQEPPSSSYYIAGYTPYAECDFYYSGSYVYENDTEGQYSVNPSYRSSAHYGYERQRDYSRSFHEDEVDRVPHNPYATLRLPRKAAAKSEHITKNIHKALVAEHLRGWYQRATGQKDQGHSLQTSFDSDRGSQRCLGFAGLQVPCSPSSRASSYSSVSSTNASGNWRTQLTIGLSDYETPAHSSYTSCYGNVYNPLPSPSRQNQGPLSPRMVVSPEMRSVVNSLLLSVASCNNTQKSVNWMVQMETGWKTAWRVVSRDSFGMKIQSLEH</sequence>
<dbReference type="InterPro" id="IPR019748">
    <property type="entry name" value="FERM_central"/>
</dbReference>
<keyword evidence="8" id="KW-0175">Coiled coil</keyword>
<dbReference type="InterPro" id="IPR047176">
    <property type="entry name" value="FRMD4A/B"/>
</dbReference>
<proteinExistence type="predicted"/>
<dbReference type="SUPFAM" id="SSF47031">
    <property type="entry name" value="Second domain of FERM"/>
    <property type="match status" value="1"/>
</dbReference>
<dbReference type="FunFam" id="3.10.20.90:FF:000019">
    <property type="entry name" value="FERM domain containing 4A"/>
    <property type="match status" value="1"/>
</dbReference>
<dbReference type="Pfam" id="PF00373">
    <property type="entry name" value="FERM_M"/>
    <property type="match status" value="1"/>
</dbReference>
<dbReference type="CDD" id="cd17200">
    <property type="entry name" value="FERM_F1_FRMD4B"/>
    <property type="match status" value="1"/>
</dbReference>
<dbReference type="InterPro" id="IPR029071">
    <property type="entry name" value="Ubiquitin-like_domsf"/>
</dbReference>
<dbReference type="InterPro" id="IPR019749">
    <property type="entry name" value="Band_41_domain"/>
</dbReference>
<evidence type="ECO:0000313" key="13">
    <source>
        <dbReference type="Proteomes" id="UP000028761"/>
    </source>
</evidence>
<feature type="compositionally biased region" description="Polar residues" evidence="10">
    <location>
        <begin position="786"/>
        <end position="800"/>
    </location>
</feature>
<name>A0A8I5NME0_PAPAN</name>
<dbReference type="GO" id="GO:0005912">
    <property type="term" value="C:adherens junction"/>
    <property type="evidence" value="ECO:0007669"/>
    <property type="project" value="UniProtKB-SubCell"/>
</dbReference>
<evidence type="ECO:0000256" key="3">
    <source>
        <dbReference type="ARBA" id="ARBA00004536"/>
    </source>
</evidence>
<keyword evidence="4" id="KW-0796">Tight junction</keyword>
<feature type="region of interest" description="Disordered" evidence="10">
    <location>
        <begin position="91"/>
        <end position="125"/>
    </location>
</feature>
<accession>A0A8I5NME0</accession>
<dbReference type="GeneTree" id="ENSGT01020000230354"/>
<dbReference type="Proteomes" id="UP000028761">
    <property type="component" value="Chromosome 2"/>
</dbReference>
<reference evidence="12" key="2">
    <citation type="submission" date="2025-08" db="UniProtKB">
        <authorList>
            <consortium name="Ensembl"/>
        </authorList>
    </citation>
    <scope>IDENTIFICATION</scope>
</reference>
<dbReference type="InterPro" id="IPR018979">
    <property type="entry name" value="FERM_N"/>
</dbReference>
<dbReference type="Pfam" id="PF09379">
    <property type="entry name" value="FERM_N"/>
    <property type="match status" value="1"/>
</dbReference>
<dbReference type="PROSITE" id="PS00661">
    <property type="entry name" value="FERM_2"/>
    <property type="match status" value="1"/>
</dbReference>
<feature type="domain" description="FERM" evidence="11">
    <location>
        <begin position="209"/>
        <end position="511"/>
    </location>
</feature>
<keyword evidence="9" id="KW-0206">Cytoskeleton</keyword>